<dbReference type="AlphaFoldDB" id="A0AAW0FQI1"/>
<reference evidence="3 4" key="1">
    <citation type="submission" date="2022-09" db="EMBL/GenBank/DDBJ databases">
        <authorList>
            <person name="Palmer J.M."/>
        </authorList>
    </citation>
    <scope>NUCLEOTIDE SEQUENCE [LARGE SCALE GENOMIC DNA]</scope>
    <source>
        <strain evidence="3 4">DSM 7382</strain>
    </source>
</reference>
<feature type="region of interest" description="Disordered" evidence="1">
    <location>
        <begin position="122"/>
        <end position="154"/>
    </location>
</feature>
<organism evidence="3 4">
    <name type="scientific">Cerrena zonata</name>
    <dbReference type="NCBI Taxonomy" id="2478898"/>
    <lineage>
        <taxon>Eukaryota</taxon>
        <taxon>Fungi</taxon>
        <taxon>Dikarya</taxon>
        <taxon>Basidiomycota</taxon>
        <taxon>Agaricomycotina</taxon>
        <taxon>Agaricomycetes</taxon>
        <taxon>Polyporales</taxon>
        <taxon>Cerrenaceae</taxon>
        <taxon>Cerrena</taxon>
    </lineage>
</organism>
<evidence type="ECO:0000256" key="1">
    <source>
        <dbReference type="SAM" id="MobiDB-lite"/>
    </source>
</evidence>
<feature type="transmembrane region" description="Helical" evidence="2">
    <location>
        <begin position="183"/>
        <end position="209"/>
    </location>
</feature>
<feature type="transmembrane region" description="Helical" evidence="2">
    <location>
        <begin position="296"/>
        <end position="315"/>
    </location>
</feature>
<keyword evidence="2" id="KW-1133">Transmembrane helix</keyword>
<dbReference type="InterPro" id="IPR021840">
    <property type="entry name" value="DUF3433"/>
</dbReference>
<accession>A0AAW0FQI1</accession>
<feature type="compositionally biased region" description="Low complexity" evidence="1">
    <location>
        <begin position="641"/>
        <end position="650"/>
    </location>
</feature>
<keyword evidence="4" id="KW-1185">Reference proteome</keyword>
<feature type="compositionally biased region" description="Pro residues" evidence="1">
    <location>
        <begin position="682"/>
        <end position="695"/>
    </location>
</feature>
<protein>
    <submittedName>
        <fullName evidence="3">Uncharacterized protein</fullName>
    </submittedName>
</protein>
<keyword evidence="2" id="KW-0472">Membrane</keyword>
<name>A0AAW0FQI1_9APHY</name>
<sequence>MSVGSLHYTLSSFDTTITSNPDSYSLYDLQTQLQTSRLGHFDDHKDKVIRREGIALQDINPSSVPIPTVVVHGDAEDSSPDKRAGLSSPPPPRKSSKAIDENEVSVIQATSRNTAPQIGTLLSLHRREPRQGDDESLVASDGSEDDDKLSQLPEDPLLDNVVAPEYDPKKVERQMRMKERKKFYMAIVPMISMSFQMFVMGVTLVVLPFCYPNGWRLRGYFAEENLLSHYLWGPHLHVLIYILFVTTLQKEDREARKHQPLIDLMKGNATAARSLLLNYDNENLFKVFYKSVLNRHWHVTLGVTSAILAAAFGPLSSSIFSMQPRWSVDPETMTSILEMPGLNMSPNVLDLTAFLNAANYGVVNVTFGVGDPQWVRQGYTIGAIELPDISNGTVHANTIAIRHEPNCVRHDTGQMKITPLANNSGWANTVSFNGCKLEWSVENTAKDLYGVLTPQRDCSSQSTLPIPLHHLPVVFWFFTQTPQPTLDAILCSPTISIWNVIADVDLYTKKLTRILPVDSLMISSSLSFNHNFTATDQHINSTGNPILDKSLRNVSGYPMYGQAHNGLFFDWGIRDSLVLERLEGLRMILPATMYRAAKLGEGGLEGAFGDGFEGYANRVYGMYLSIMARSLYFLPTPPSSTSPSPSTLTPAPTPHPNPPRNPAPPPHPPPHHLPPPRHPPHPHLPPLPPPLPPLHPHPHQTGNRSSPGDVGVILVSGDGGGVDGVFDE</sequence>
<feature type="region of interest" description="Disordered" evidence="1">
    <location>
        <begin position="60"/>
        <end position="100"/>
    </location>
</feature>
<evidence type="ECO:0000313" key="4">
    <source>
        <dbReference type="Proteomes" id="UP001385951"/>
    </source>
</evidence>
<feature type="transmembrane region" description="Helical" evidence="2">
    <location>
        <begin position="229"/>
        <end position="248"/>
    </location>
</feature>
<proteinExistence type="predicted"/>
<comment type="caution">
    <text evidence="3">The sequence shown here is derived from an EMBL/GenBank/DDBJ whole genome shotgun (WGS) entry which is preliminary data.</text>
</comment>
<feature type="compositionally biased region" description="Basic and acidic residues" evidence="1">
    <location>
        <begin position="73"/>
        <end position="84"/>
    </location>
</feature>
<evidence type="ECO:0000256" key="2">
    <source>
        <dbReference type="SAM" id="Phobius"/>
    </source>
</evidence>
<dbReference type="Proteomes" id="UP001385951">
    <property type="component" value="Unassembled WGS sequence"/>
</dbReference>
<feature type="region of interest" description="Disordered" evidence="1">
    <location>
        <begin position="637"/>
        <end position="728"/>
    </location>
</feature>
<feature type="compositionally biased region" description="Gly residues" evidence="1">
    <location>
        <begin position="717"/>
        <end position="728"/>
    </location>
</feature>
<evidence type="ECO:0000313" key="3">
    <source>
        <dbReference type="EMBL" id="KAK7683126.1"/>
    </source>
</evidence>
<feature type="compositionally biased region" description="Pro residues" evidence="1">
    <location>
        <begin position="651"/>
        <end position="673"/>
    </location>
</feature>
<dbReference type="Pfam" id="PF11915">
    <property type="entry name" value="DUF3433"/>
    <property type="match status" value="1"/>
</dbReference>
<dbReference type="EMBL" id="JASBNA010000032">
    <property type="protein sequence ID" value="KAK7683126.1"/>
    <property type="molecule type" value="Genomic_DNA"/>
</dbReference>
<gene>
    <name evidence="3" type="ORF">QCA50_013799</name>
</gene>
<keyword evidence="2" id="KW-0812">Transmembrane</keyword>